<proteinExistence type="predicted"/>
<reference evidence="1" key="1">
    <citation type="submission" date="2020-03" db="EMBL/GenBank/DDBJ databases">
        <title>A transcriptome and proteome of the tick Rhipicephalus microplus shaped by the genetic composition of its hosts and developmental stage.</title>
        <authorList>
            <person name="Garcia G.R."/>
            <person name="Ribeiro J.M.C."/>
            <person name="Maruyama S.R."/>
            <person name="Gardinasse L.G."/>
            <person name="Nelson K."/>
            <person name="Ferreira B.R."/>
            <person name="Andrade T.G."/>
            <person name="Santos I.K.F.M."/>
        </authorList>
    </citation>
    <scope>NUCLEOTIDE SEQUENCE</scope>
    <source>
        <strain evidence="1">NSGR</strain>
        <tissue evidence="1">Salivary glands</tissue>
    </source>
</reference>
<sequence length="69" mass="8048">MLIHVLKGVISYASKWGVFQSLQSNYNHMAIYIKACKRNLLFNIFSYDLTHPCNHLKAHCCLLYIEARC</sequence>
<dbReference type="EMBL" id="GIKN01002520">
    <property type="protein sequence ID" value="NIE44793.1"/>
    <property type="molecule type" value="Transcribed_RNA"/>
</dbReference>
<protein>
    <submittedName>
        <fullName evidence="1">Uncharacterized protein</fullName>
    </submittedName>
</protein>
<dbReference type="AlphaFoldDB" id="A0A6G5A3K4"/>
<organism evidence="1">
    <name type="scientific">Rhipicephalus microplus</name>
    <name type="common">Cattle tick</name>
    <name type="synonym">Boophilus microplus</name>
    <dbReference type="NCBI Taxonomy" id="6941"/>
    <lineage>
        <taxon>Eukaryota</taxon>
        <taxon>Metazoa</taxon>
        <taxon>Ecdysozoa</taxon>
        <taxon>Arthropoda</taxon>
        <taxon>Chelicerata</taxon>
        <taxon>Arachnida</taxon>
        <taxon>Acari</taxon>
        <taxon>Parasitiformes</taxon>
        <taxon>Ixodida</taxon>
        <taxon>Ixodoidea</taxon>
        <taxon>Ixodidae</taxon>
        <taxon>Rhipicephalinae</taxon>
        <taxon>Rhipicephalus</taxon>
        <taxon>Boophilus</taxon>
    </lineage>
</organism>
<accession>A0A6G5A3K4</accession>
<evidence type="ECO:0000313" key="1">
    <source>
        <dbReference type="EMBL" id="NIE44793.1"/>
    </source>
</evidence>
<name>A0A6G5A3K4_RHIMP</name>